<name>A0A2J5HEV2_9EURO</name>
<evidence type="ECO:0000313" key="2">
    <source>
        <dbReference type="EMBL" id="PLN75412.1"/>
    </source>
</evidence>
<feature type="transmembrane region" description="Helical" evidence="1">
    <location>
        <begin position="20"/>
        <end position="42"/>
    </location>
</feature>
<keyword evidence="3" id="KW-1185">Reference proteome</keyword>
<dbReference type="AlphaFoldDB" id="A0A2J5HEV2"/>
<organism evidence="2 3">
    <name type="scientific">Aspergillus taichungensis</name>
    <dbReference type="NCBI Taxonomy" id="482145"/>
    <lineage>
        <taxon>Eukaryota</taxon>
        <taxon>Fungi</taxon>
        <taxon>Dikarya</taxon>
        <taxon>Ascomycota</taxon>
        <taxon>Pezizomycotina</taxon>
        <taxon>Eurotiomycetes</taxon>
        <taxon>Eurotiomycetidae</taxon>
        <taxon>Eurotiales</taxon>
        <taxon>Aspergillaceae</taxon>
        <taxon>Aspergillus</taxon>
        <taxon>Aspergillus subgen. Circumdati</taxon>
    </lineage>
</organism>
<protein>
    <submittedName>
        <fullName evidence="2">Uncharacterized protein</fullName>
    </submittedName>
</protein>
<evidence type="ECO:0000256" key="1">
    <source>
        <dbReference type="SAM" id="Phobius"/>
    </source>
</evidence>
<dbReference type="Proteomes" id="UP000235023">
    <property type="component" value="Unassembled WGS sequence"/>
</dbReference>
<proteinExistence type="predicted"/>
<reference evidence="3" key="1">
    <citation type="submission" date="2017-12" db="EMBL/GenBank/DDBJ databases">
        <authorList>
            <consortium name="DOE Joint Genome Institute"/>
            <person name="Mondo S.J."/>
            <person name="Kjaerbolling I."/>
            <person name="Vesth T.C."/>
            <person name="Frisvad J.C."/>
            <person name="Nybo J.L."/>
            <person name="Theobald S."/>
            <person name="Kuo A."/>
            <person name="Bowyer P."/>
            <person name="Matsuda Y."/>
            <person name="Lyhne E.K."/>
            <person name="Kogle M.E."/>
            <person name="Clum A."/>
            <person name="Lipzen A."/>
            <person name="Salamov A."/>
            <person name="Ngan C.Y."/>
            <person name="Daum C."/>
            <person name="Chiniquy J."/>
            <person name="Barry K."/>
            <person name="LaButti K."/>
            <person name="Haridas S."/>
            <person name="Simmons B.A."/>
            <person name="Magnuson J.K."/>
            <person name="Mortensen U.H."/>
            <person name="Larsen T.O."/>
            <person name="Grigoriev I.V."/>
            <person name="Baker S.E."/>
            <person name="Andersen M.R."/>
            <person name="Nordberg H.P."/>
            <person name="Cantor M.N."/>
            <person name="Hua S.X."/>
        </authorList>
    </citation>
    <scope>NUCLEOTIDE SEQUENCE [LARGE SCALE GENOMIC DNA]</scope>
    <source>
        <strain evidence="3">IBT 19404</strain>
    </source>
</reference>
<keyword evidence="1" id="KW-0812">Transmembrane</keyword>
<evidence type="ECO:0000313" key="3">
    <source>
        <dbReference type="Proteomes" id="UP000235023"/>
    </source>
</evidence>
<sequence length="58" mass="6904">MWLMRRGGAHLCLPWVNFGVLYLLVHVLQEYVVCALCTVWGIHVRCWFSEDEMSCLYR</sequence>
<dbReference type="EMBL" id="KZ559650">
    <property type="protein sequence ID" value="PLN75412.1"/>
    <property type="molecule type" value="Genomic_DNA"/>
</dbReference>
<gene>
    <name evidence="2" type="ORF">BDW42DRAFT_180752</name>
</gene>
<accession>A0A2J5HEV2</accession>
<keyword evidence="1" id="KW-0472">Membrane</keyword>
<keyword evidence="1" id="KW-1133">Transmembrane helix</keyword>